<sequence>MNGKNVRPLLLLLSLCLFLLNGCLPRTIYPRGETSGAVVDAMTHKPIGGALVTVDAHKAGSAVTDENGAFHITEIKDWEMVPFMAGQAPYDSKRCNVVTVSAQGYKTRRWVGQYSTNYAFPIQLLPESSALEYQTTSEDAWLAPLRDSAPPHPPEQEAFVIKSPTAPPTVATE</sequence>
<dbReference type="InterPro" id="IPR008969">
    <property type="entry name" value="CarboxyPept-like_regulatory"/>
</dbReference>
<evidence type="ECO:0008006" key="4">
    <source>
        <dbReference type="Google" id="ProtNLM"/>
    </source>
</evidence>
<comment type="caution">
    <text evidence="2">The sequence shown here is derived from an EMBL/GenBank/DDBJ whole genome shotgun (WGS) entry which is preliminary data.</text>
</comment>
<feature type="region of interest" description="Disordered" evidence="1">
    <location>
        <begin position="144"/>
        <end position="173"/>
    </location>
</feature>
<keyword evidence="3" id="KW-1185">Reference proteome</keyword>
<gene>
    <name evidence="2" type="ORF">SOASR030_35110</name>
</gene>
<evidence type="ECO:0000313" key="2">
    <source>
        <dbReference type="EMBL" id="GKX57399.1"/>
    </source>
</evidence>
<organism evidence="2 3">
    <name type="scientific">Leminorella grimontii</name>
    <dbReference type="NCBI Taxonomy" id="82981"/>
    <lineage>
        <taxon>Bacteria</taxon>
        <taxon>Pseudomonadati</taxon>
        <taxon>Pseudomonadota</taxon>
        <taxon>Gammaproteobacteria</taxon>
        <taxon>Enterobacterales</taxon>
        <taxon>Budviciaceae</taxon>
        <taxon>Leminorella</taxon>
    </lineage>
</organism>
<proteinExistence type="predicted"/>
<dbReference type="Gene3D" id="2.60.40.1120">
    <property type="entry name" value="Carboxypeptidase-like, regulatory domain"/>
    <property type="match status" value="1"/>
</dbReference>
<accession>A0AAV5N6M3</accession>
<dbReference type="SUPFAM" id="SSF49464">
    <property type="entry name" value="Carboxypeptidase regulatory domain-like"/>
    <property type="match status" value="1"/>
</dbReference>
<reference evidence="2" key="1">
    <citation type="submission" date="2022-06" db="EMBL/GenBank/DDBJ databases">
        <title>Draft genome sequences of Leminorella grimontii str. JCM5902.</title>
        <authorList>
            <person name="Wakabayashi Y."/>
            <person name="Kojima K."/>
        </authorList>
    </citation>
    <scope>NUCLEOTIDE SEQUENCE</scope>
    <source>
        <strain evidence="2">JCM 5902</strain>
    </source>
</reference>
<protein>
    <recommendedName>
        <fullName evidence="4">Carboxypeptidase regulatory-like domain-containing protein</fullName>
    </recommendedName>
</protein>
<dbReference type="AlphaFoldDB" id="A0AAV5N6M3"/>
<evidence type="ECO:0000313" key="3">
    <source>
        <dbReference type="Proteomes" id="UP001058124"/>
    </source>
</evidence>
<evidence type="ECO:0000256" key="1">
    <source>
        <dbReference type="SAM" id="MobiDB-lite"/>
    </source>
</evidence>
<dbReference type="EMBL" id="BRLH01000015">
    <property type="protein sequence ID" value="GKX57399.1"/>
    <property type="molecule type" value="Genomic_DNA"/>
</dbReference>
<dbReference type="Proteomes" id="UP001058124">
    <property type="component" value="Unassembled WGS sequence"/>
</dbReference>
<name>A0AAV5N6M3_9GAMM</name>